<keyword evidence="2" id="KW-1133">Transmembrane helix</keyword>
<name>A0A3N4LM67_9PEZI</name>
<dbReference type="AlphaFoldDB" id="A0A3N4LM67"/>
<feature type="compositionally biased region" description="Polar residues" evidence="1">
    <location>
        <begin position="253"/>
        <end position="290"/>
    </location>
</feature>
<evidence type="ECO:0000256" key="2">
    <source>
        <dbReference type="SAM" id="Phobius"/>
    </source>
</evidence>
<feature type="region of interest" description="Disordered" evidence="1">
    <location>
        <begin position="220"/>
        <end position="298"/>
    </location>
</feature>
<gene>
    <name evidence="3" type="ORF">L211DRAFT_869397</name>
</gene>
<evidence type="ECO:0000313" key="3">
    <source>
        <dbReference type="EMBL" id="RPB22442.1"/>
    </source>
</evidence>
<protein>
    <submittedName>
        <fullName evidence="3">Uncharacterized protein</fullName>
    </submittedName>
</protein>
<dbReference type="STRING" id="1051890.A0A3N4LM67"/>
<dbReference type="Proteomes" id="UP000267821">
    <property type="component" value="Unassembled WGS sequence"/>
</dbReference>
<feature type="compositionally biased region" description="Acidic residues" evidence="1">
    <location>
        <begin position="227"/>
        <end position="249"/>
    </location>
</feature>
<dbReference type="InParanoid" id="A0A3N4LM67"/>
<keyword evidence="2" id="KW-0472">Membrane</keyword>
<accession>A0A3N4LM67</accession>
<keyword evidence="2" id="KW-0812">Transmembrane</keyword>
<feature type="transmembrane region" description="Helical" evidence="2">
    <location>
        <begin position="12"/>
        <end position="33"/>
    </location>
</feature>
<dbReference type="OrthoDB" id="5425140at2759"/>
<organism evidence="3 4">
    <name type="scientific">Terfezia boudieri ATCC MYA-4762</name>
    <dbReference type="NCBI Taxonomy" id="1051890"/>
    <lineage>
        <taxon>Eukaryota</taxon>
        <taxon>Fungi</taxon>
        <taxon>Dikarya</taxon>
        <taxon>Ascomycota</taxon>
        <taxon>Pezizomycotina</taxon>
        <taxon>Pezizomycetes</taxon>
        <taxon>Pezizales</taxon>
        <taxon>Pezizaceae</taxon>
        <taxon>Terfezia</taxon>
    </lineage>
</organism>
<dbReference type="EMBL" id="ML121552">
    <property type="protein sequence ID" value="RPB22442.1"/>
    <property type="molecule type" value="Genomic_DNA"/>
</dbReference>
<feature type="region of interest" description="Disordered" evidence="1">
    <location>
        <begin position="460"/>
        <end position="490"/>
    </location>
</feature>
<proteinExistence type="predicted"/>
<evidence type="ECO:0000256" key="1">
    <source>
        <dbReference type="SAM" id="MobiDB-lite"/>
    </source>
</evidence>
<sequence>MTAVTYCHHFSAVTAVASVAIVTAIAAVTVSYYSALFKPLKSPVCIYYLNSNTIIVVYASSFPCKTSNSLFDLSTTSGSSTLSTSKRDVAARYARVIARGRANIVDLQYTESHSLPGGLHFNSGAACKTTSTRICIEAYMQYLVRKLASLEVSGLARGLAGPTRSFAVGASIEKTIAVWVKHHEAFFILDPKNPIRELRSSLDGPAWTVSGDRRTRRQVSKVLSVVEEPENEEESDDDEEEEEVEEVEEERQAQPSQHRSTQQAGSQRTSTQQAGSQHRSTQQAGSRHMSTQQAITQQAITQQATMTKLPQSKYIKLDKLKTFDGNPAELDSFDNAIRQWCIGAGMPLYHGGMVVGDPESEYEYVSRDHSEGLSNYILGKRMVAVISSRFEKTALKWWEDYDSNEANPYPNCWRKNEEMRNPPTDGVPAGVVEVSLRDLLKKQFSADVDAREAELELERAHRAFDEESRKDRVLSAGEVHSQLPTAEVPR</sequence>
<feature type="compositionally biased region" description="Basic and acidic residues" evidence="1">
    <location>
        <begin position="460"/>
        <end position="473"/>
    </location>
</feature>
<feature type="transmembrane region" description="Helical" evidence="2">
    <location>
        <begin position="45"/>
        <end position="62"/>
    </location>
</feature>
<evidence type="ECO:0000313" key="4">
    <source>
        <dbReference type="Proteomes" id="UP000267821"/>
    </source>
</evidence>
<keyword evidence="4" id="KW-1185">Reference proteome</keyword>
<reference evidence="3 4" key="1">
    <citation type="journal article" date="2018" name="Nat. Ecol. Evol.">
        <title>Pezizomycetes genomes reveal the molecular basis of ectomycorrhizal truffle lifestyle.</title>
        <authorList>
            <person name="Murat C."/>
            <person name="Payen T."/>
            <person name="Noel B."/>
            <person name="Kuo A."/>
            <person name="Morin E."/>
            <person name="Chen J."/>
            <person name="Kohler A."/>
            <person name="Krizsan K."/>
            <person name="Balestrini R."/>
            <person name="Da Silva C."/>
            <person name="Montanini B."/>
            <person name="Hainaut M."/>
            <person name="Levati E."/>
            <person name="Barry K.W."/>
            <person name="Belfiori B."/>
            <person name="Cichocki N."/>
            <person name="Clum A."/>
            <person name="Dockter R.B."/>
            <person name="Fauchery L."/>
            <person name="Guy J."/>
            <person name="Iotti M."/>
            <person name="Le Tacon F."/>
            <person name="Lindquist E.A."/>
            <person name="Lipzen A."/>
            <person name="Malagnac F."/>
            <person name="Mello A."/>
            <person name="Molinier V."/>
            <person name="Miyauchi S."/>
            <person name="Poulain J."/>
            <person name="Riccioni C."/>
            <person name="Rubini A."/>
            <person name="Sitrit Y."/>
            <person name="Splivallo R."/>
            <person name="Traeger S."/>
            <person name="Wang M."/>
            <person name="Zifcakova L."/>
            <person name="Wipf D."/>
            <person name="Zambonelli A."/>
            <person name="Paolocci F."/>
            <person name="Nowrousian M."/>
            <person name="Ottonello S."/>
            <person name="Baldrian P."/>
            <person name="Spatafora J.W."/>
            <person name="Henrissat B."/>
            <person name="Nagy L.G."/>
            <person name="Aury J.M."/>
            <person name="Wincker P."/>
            <person name="Grigoriev I.V."/>
            <person name="Bonfante P."/>
            <person name="Martin F.M."/>
        </authorList>
    </citation>
    <scope>NUCLEOTIDE SEQUENCE [LARGE SCALE GENOMIC DNA]</scope>
    <source>
        <strain evidence="3 4">ATCC MYA-4762</strain>
    </source>
</reference>